<dbReference type="AlphaFoldDB" id="A0A2I0JHD1"/>
<proteinExistence type="predicted"/>
<keyword evidence="2" id="KW-1185">Reference proteome</keyword>
<dbReference type="Proteomes" id="UP000233551">
    <property type="component" value="Unassembled WGS sequence"/>
</dbReference>
<protein>
    <submittedName>
        <fullName evidence="1">Uncharacterized protein</fullName>
    </submittedName>
</protein>
<sequence length="196" mass="21727">MPTCNIVVPNQFATIQSRLAVLLDLRDEEIRHELRYGWEHSVRTAWLIDFIHIHSLNTRGESYQHDACHGFLLLIFGTILFPYSSNLIDGALAQRRIVLHTASCGKFDVCGTLASFRNFTSWSIPLMVITTGVPSIFDSCMSKDGVPIGHPPPTAQTASNFVNLAHFTALEGMVNHLATNVATNMTELMAMLGNQN</sequence>
<name>A0A2I0JHD1_PUNGR</name>
<comment type="caution">
    <text evidence="1">The sequence shown here is derived from an EMBL/GenBank/DDBJ whole genome shotgun (WGS) entry which is preliminary data.</text>
</comment>
<dbReference type="EMBL" id="PGOL01001703">
    <property type="protein sequence ID" value="PKI55413.1"/>
    <property type="molecule type" value="Genomic_DNA"/>
</dbReference>
<organism evidence="1 2">
    <name type="scientific">Punica granatum</name>
    <name type="common">Pomegranate</name>
    <dbReference type="NCBI Taxonomy" id="22663"/>
    <lineage>
        <taxon>Eukaryota</taxon>
        <taxon>Viridiplantae</taxon>
        <taxon>Streptophyta</taxon>
        <taxon>Embryophyta</taxon>
        <taxon>Tracheophyta</taxon>
        <taxon>Spermatophyta</taxon>
        <taxon>Magnoliopsida</taxon>
        <taxon>eudicotyledons</taxon>
        <taxon>Gunneridae</taxon>
        <taxon>Pentapetalae</taxon>
        <taxon>rosids</taxon>
        <taxon>malvids</taxon>
        <taxon>Myrtales</taxon>
        <taxon>Lythraceae</taxon>
        <taxon>Punica</taxon>
    </lineage>
</organism>
<reference evidence="1 2" key="1">
    <citation type="submission" date="2017-11" db="EMBL/GenBank/DDBJ databases">
        <title>De-novo sequencing of pomegranate (Punica granatum L.) genome.</title>
        <authorList>
            <person name="Akparov Z."/>
            <person name="Amiraslanov A."/>
            <person name="Hajiyeva S."/>
            <person name="Abbasov M."/>
            <person name="Kaur K."/>
            <person name="Hamwieh A."/>
            <person name="Solovyev V."/>
            <person name="Salamov A."/>
            <person name="Braich B."/>
            <person name="Kosarev P."/>
            <person name="Mahmoud A."/>
            <person name="Hajiyev E."/>
            <person name="Babayeva S."/>
            <person name="Izzatullayeva V."/>
            <person name="Mammadov A."/>
            <person name="Mammadov A."/>
            <person name="Sharifova S."/>
            <person name="Ojaghi J."/>
            <person name="Eynullazada K."/>
            <person name="Bayramov B."/>
            <person name="Abdulazimova A."/>
            <person name="Shahmuradov I."/>
        </authorList>
    </citation>
    <scope>NUCLEOTIDE SEQUENCE [LARGE SCALE GENOMIC DNA]</scope>
    <source>
        <strain evidence="2">cv. AG2017</strain>
        <tissue evidence="1">Leaf</tissue>
    </source>
</reference>
<accession>A0A2I0JHD1</accession>
<gene>
    <name evidence="1" type="ORF">CRG98_024186</name>
</gene>
<evidence type="ECO:0000313" key="1">
    <source>
        <dbReference type="EMBL" id="PKI55413.1"/>
    </source>
</evidence>
<evidence type="ECO:0000313" key="2">
    <source>
        <dbReference type="Proteomes" id="UP000233551"/>
    </source>
</evidence>